<gene>
    <name evidence="2" type="ORF">NCTC10801_00119</name>
</gene>
<dbReference type="Pfam" id="PF03923">
    <property type="entry name" value="Lipoprotein_16"/>
    <property type="match status" value="1"/>
</dbReference>
<proteinExistence type="predicted"/>
<protein>
    <submittedName>
        <fullName evidence="2">Putative lipoprotein</fullName>
    </submittedName>
</protein>
<feature type="chain" id="PRO_5017086301" evidence="1">
    <location>
        <begin position="20"/>
        <end position="197"/>
    </location>
</feature>
<organism evidence="2 3">
    <name type="scientific">[Actinobacillus] rossii</name>
    <dbReference type="NCBI Taxonomy" id="123820"/>
    <lineage>
        <taxon>Bacteria</taxon>
        <taxon>Pseudomonadati</taxon>
        <taxon>Pseudomonadota</taxon>
        <taxon>Gammaproteobacteria</taxon>
        <taxon>Pasteurellales</taxon>
        <taxon>Pasteurellaceae</taxon>
    </lineage>
</organism>
<keyword evidence="2" id="KW-0449">Lipoprotein</keyword>
<dbReference type="OrthoDB" id="5677865at2"/>
<keyword evidence="3" id="KW-1185">Reference proteome</keyword>
<dbReference type="EMBL" id="UFRQ01000003">
    <property type="protein sequence ID" value="SUT87293.1"/>
    <property type="molecule type" value="Genomic_DNA"/>
</dbReference>
<evidence type="ECO:0000313" key="2">
    <source>
        <dbReference type="EMBL" id="SUT87293.1"/>
    </source>
</evidence>
<dbReference type="AlphaFoldDB" id="A0A380TLH1"/>
<name>A0A380TLH1_9PAST</name>
<accession>A0A380TLH1</accession>
<reference evidence="2 3" key="1">
    <citation type="submission" date="2018-06" db="EMBL/GenBank/DDBJ databases">
        <authorList>
            <consortium name="Pathogen Informatics"/>
            <person name="Doyle S."/>
        </authorList>
    </citation>
    <scope>NUCLEOTIDE SEQUENCE [LARGE SCALE GENOMIC DNA]</scope>
    <source>
        <strain evidence="2 3">NCTC10801</strain>
    </source>
</reference>
<sequence>MKMKKFSLAALVVSSIFLAACTSQNNTLVFNPQAPTSTVSFNANNQKAIVSVVTKDGRAQPEISTVVRDGQIQNLQASPAVDQLFQQVMQQNLNAKGFHLTTNGGNTTVLVTVKEFFAKVSQGNLRHEINSKIQLEVHVQGIRGNYTKNLGSTRTQQGVFNANNDDIKKVLDENLKDVIKAIYQDQEIANAINQYSN</sequence>
<dbReference type="InterPro" id="IPR005619">
    <property type="entry name" value="Uncharacterised_YajG"/>
</dbReference>
<feature type="signal peptide" evidence="1">
    <location>
        <begin position="1"/>
        <end position="19"/>
    </location>
</feature>
<dbReference type="Proteomes" id="UP000254649">
    <property type="component" value="Unassembled WGS sequence"/>
</dbReference>
<evidence type="ECO:0000313" key="3">
    <source>
        <dbReference type="Proteomes" id="UP000254649"/>
    </source>
</evidence>
<evidence type="ECO:0000256" key="1">
    <source>
        <dbReference type="SAM" id="SignalP"/>
    </source>
</evidence>
<keyword evidence="1" id="KW-0732">Signal</keyword>
<dbReference type="PROSITE" id="PS51257">
    <property type="entry name" value="PROKAR_LIPOPROTEIN"/>
    <property type="match status" value="1"/>
</dbReference>